<evidence type="ECO:0000313" key="2">
    <source>
        <dbReference type="EMBL" id="XAN14890.1"/>
    </source>
</evidence>
<dbReference type="GeneID" id="92843383"/>
<protein>
    <submittedName>
        <fullName evidence="1">Uncharacterized protein</fullName>
    </submittedName>
</protein>
<dbReference type="Proteomes" id="UP000509782">
    <property type="component" value="Chromosome"/>
</dbReference>
<gene>
    <name evidence="2" type="ORF">AAIK43_26385</name>
    <name evidence="1" type="ORF">FOC81_28750</name>
</gene>
<evidence type="ECO:0000313" key="3">
    <source>
        <dbReference type="Proteomes" id="UP000509782"/>
    </source>
</evidence>
<proteinExistence type="predicted"/>
<keyword evidence="4" id="KW-1185">Reference proteome</keyword>
<evidence type="ECO:0000313" key="1">
    <source>
        <dbReference type="EMBL" id="QKQ50486.1"/>
    </source>
</evidence>
<organism evidence="1 3">
    <name type="scientific">Achromobacter denitrificans</name>
    <name type="common">Alcaligenes denitrificans</name>
    <dbReference type="NCBI Taxonomy" id="32002"/>
    <lineage>
        <taxon>Bacteria</taxon>
        <taxon>Pseudomonadati</taxon>
        <taxon>Pseudomonadota</taxon>
        <taxon>Betaproteobacteria</taxon>
        <taxon>Burkholderiales</taxon>
        <taxon>Alcaligenaceae</taxon>
        <taxon>Achromobacter</taxon>
    </lineage>
</organism>
<sequence>MKTSTIASIKAQKGAHACPHTLEYRIEPVLPTLPAMLLRTCRIRLQQAGQ</sequence>
<name>A0A6N0JV33_ACHDE</name>
<evidence type="ECO:0000313" key="4">
    <source>
        <dbReference type="Proteomes" id="UP001446337"/>
    </source>
</evidence>
<dbReference type="RefSeq" id="WP_156494250.1">
    <property type="nucleotide sequence ID" value="NZ_BLWG01000448.1"/>
</dbReference>
<reference evidence="2 4" key="2">
    <citation type="submission" date="2024-05" db="EMBL/GenBank/DDBJ databases">
        <title>Achromobacter denitrificans. BP1, complete genome.</title>
        <authorList>
            <person name="Zhang B."/>
        </authorList>
    </citation>
    <scope>NUCLEOTIDE SEQUENCE [LARGE SCALE GENOMIC DNA]</scope>
    <source>
        <strain evidence="2 4">BP1</strain>
    </source>
</reference>
<dbReference type="AlphaFoldDB" id="A0A6N0JV33"/>
<dbReference type="Proteomes" id="UP001446337">
    <property type="component" value="Chromosome"/>
</dbReference>
<dbReference type="EMBL" id="CP154792">
    <property type="protein sequence ID" value="XAN14890.1"/>
    <property type="molecule type" value="Genomic_DNA"/>
</dbReference>
<reference evidence="1 3" key="1">
    <citation type="submission" date="2020-05" db="EMBL/GenBank/DDBJ databases">
        <title>FDA dAtabase for Regulatory Grade micrObial Sequences (FDA-ARGOS): Supporting development and validation of Infectious Disease Dx tests.</title>
        <authorList>
            <person name="Sproer C."/>
            <person name="Gronow S."/>
            <person name="Severitt S."/>
            <person name="Schroder I."/>
            <person name="Tallon L."/>
            <person name="Sadzewicz L."/>
            <person name="Zhao X."/>
            <person name="Vavikolanu K."/>
            <person name="Mehta A."/>
            <person name="Aluvathingal J."/>
            <person name="Nadendla S."/>
            <person name="Myers T."/>
            <person name="Yan Y."/>
            <person name="Sichtig H."/>
        </authorList>
    </citation>
    <scope>NUCLEOTIDE SEQUENCE [LARGE SCALE GENOMIC DNA]</scope>
    <source>
        <strain evidence="1 3">FDAARGOS_787</strain>
    </source>
</reference>
<accession>A0A6N0JV33</accession>
<dbReference type="EMBL" id="CP054569">
    <property type="protein sequence ID" value="QKQ50486.1"/>
    <property type="molecule type" value="Genomic_DNA"/>
</dbReference>